<evidence type="ECO:0000313" key="4">
    <source>
        <dbReference type="Proteomes" id="UP000079169"/>
    </source>
</evidence>
<dbReference type="AlphaFoldDB" id="A0A1S3D2N1"/>
<dbReference type="RefSeq" id="XP_008473072.1">
    <property type="nucleotide sequence ID" value="XM_008474850.2"/>
</dbReference>
<reference evidence="5" key="1">
    <citation type="submission" date="2023-09" db="UniProtKB">
        <authorList>
            <consortium name="RefSeq"/>
        </authorList>
    </citation>
    <scope>IDENTIFICATION</scope>
</reference>
<dbReference type="PaxDb" id="121845-A0A1S3D2N1"/>
<organism evidence="5">
    <name type="scientific">Diaphorina citri</name>
    <name type="common">Asian citrus psyllid</name>
    <dbReference type="NCBI Taxonomy" id="121845"/>
    <lineage>
        <taxon>Eukaryota</taxon>
        <taxon>Metazoa</taxon>
        <taxon>Ecdysozoa</taxon>
        <taxon>Arthropoda</taxon>
        <taxon>Hexapoda</taxon>
        <taxon>Insecta</taxon>
        <taxon>Pterygota</taxon>
        <taxon>Neoptera</taxon>
        <taxon>Paraneoptera</taxon>
        <taxon>Hemiptera</taxon>
        <taxon>Sternorrhyncha</taxon>
        <taxon>Psylloidea</taxon>
        <taxon>Psyllidae</taxon>
        <taxon>Diaphorininae</taxon>
        <taxon>Diaphorina</taxon>
    </lineage>
</organism>
<dbReference type="GO" id="GO:0005839">
    <property type="term" value="C:proteasome core complex"/>
    <property type="evidence" value="ECO:0007669"/>
    <property type="project" value="InterPro"/>
</dbReference>
<dbReference type="OMA" id="INEQIVM"/>
<keyword evidence="5 6" id="KW-0647">Proteasome</keyword>
<dbReference type="RefSeq" id="XP_026680125.1">
    <property type="nucleotide sequence ID" value="XM_026824324.1"/>
</dbReference>
<evidence type="ECO:0000313" key="6">
    <source>
        <dbReference type="RefSeq" id="XP_026680125.1"/>
    </source>
</evidence>
<dbReference type="PANTHER" id="PTHR32194:SF6">
    <property type="entry name" value="PROTEASOME SUBUNIT BETA"/>
    <property type="match status" value="1"/>
</dbReference>
<dbReference type="InterPro" id="IPR029055">
    <property type="entry name" value="Ntn_hydrolases_N"/>
</dbReference>
<dbReference type="SUPFAM" id="SSF56235">
    <property type="entry name" value="N-terminal nucleophile aminohydrolases (Ntn hydrolases)"/>
    <property type="match status" value="1"/>
</dbReference>
<dbReference type="CTD" id="40639"/>
<evidence type="ECO:0000256" key="3">
    <source>
        <dbReference type="ARBA" id="ARBA00026071"/>
    </source>
</evidence>
<dbReference type="STRING" id="121845.A0A1S3D2N1"/>
<keyword evidence="2" id="KW-0539">Nucleus</keyword>
<dbReference type="Pfam" id="PF00227">
    <property type="entry name" value="Proteasome"/>
    <property type="match status" value="1"/>
</dbReference>
<sequence>MCDKADCKKAKPAVQPPQPLSCASVFGLQFDRGVLLAADSLVSFEGLALFCNAQRIVKVNESILLGGGNNFADLQYLQGVVEDKARGDPGLDPVTLEDFLRAGLYNRSIKATPLRLDLVLGGIVKGLPYLCMLDQRGYVCRDRVAATGFAAKMILPYLKNELAKRGEIKEQEARDLVKQSMQILARRHALAHPSYYVGIVDEKVAKIEKITL</sequence>
<dbReference type="InterPro" id="IPR001353">
    <property type="entry name" value="Proteasome_sua/b"/>
</dbReference>
<dbReference type="GO" id="GO:0051603">
    <property type="term" value="P:proteolysis involved in protein catabolic process"/>
    <property type="evidence" value="ECO:0007669"/>
    <property type="project" value="InterPro"/>
</dbReference>
<dbReference type="GeneID" id="103510203"/>
<dbReference type="Gene3D" id="3.60.20.10">
    <property type="entry name" value="Glutamine Phosphoribosylpyrophosphate, subunit 1, domain 1"/>
    <property type="match status" value="1"/>
</dbReference>
<gene>
    <name evidence="5 6" type="primary">LOC103510203</name>
</gene>
<dbReference type="GO" id="GO:0005737">
    <property type="term" value="C:cytoplasm"/>
    <property type="evidence" value="ECO:0007669"/>
    <property type="project" value="TreeGrafter"/>
</dbReference>
<evidence type="ECO:0000256" key="2">
    <source>
        <dbReference type="ARBA" id="ARBA00023242"/>
    </source>
</evidence>
<dbReference type="Proteomes" id="UP000079169">
    <property type="component" value="Unplaced"/>
</dbReference>
<dbReference type="KEGG" id="dci:103510203"/>
<evidence type="ECO:0000313" key="5">
    <source>
        <dbReference type="RefSeq" id="XP_008473072.1"/>
    </source>
</evidence>
<keyword evidence="4" id="KW-1185">Reference proteome</keyword>
<proteinExistence type="predicted"/>
<name>A0A1S3D2N1_DIACI</name>
<dbReference type="InterPro" id="IPR023333">
    <property type="entry name" value="Proteasome_suB-type"/>
</dbReference>
<comment type="subunit">
    <text evidence="3">The 26S proteasome consists of a 20S proteasome core and two 19S regulatory subunits. The 20S proteasome core is composed of 28 subunits that are arranged in four stacked rings, resulting in a barrel-shaped structure. The two end rings are each formed by seven alpha subunits, and the two central rings are each formed by seven beta subunits. The catalytic chamber with the active sites is on the inside of the barrel.</text>
</comment>
<protein>
    <recommendedName>
        <fullName evidence="1">Proteasome subunit beta type-4</fullName>
    </recommendedName>
</protein>
<dbReference type="PANTHER" id="PTHR32194">
    <property type="entry name" value="METALLOPROTEASE TLDD"/>
    <property type="match status" value="1"/>
</dbReference>
<evidence type="ECO:0000256" key="1">
    <source>
        <dbReference type="ARBA" id="ARBA00016157"/>
    </source>
</evidence>
<accession>A0A1S3D2N1</accession>